<dbReference type="EMBL" id="KQ982130">
    <property type="protein sequence ID" value="KYQ59736.1"/>
    <property type="molecule type" value="Genomic_DNA"/>
</dbReference>
<sequence length="158" mass="17913">MFPCFLPRPAASLRHFGKIEGSSPRQRSVTIAVPLIREGFRSLQRGSPRAVHDRSWIRGWAQRGRVKSPAEEEISGMVGERGGCRRLFVAVYTVNGLIAAIFRDGLLRIVRMKCHPDSRHTCQNSSTFEIRTNSGKRVCAPKLRAARCMLGYRVTYRR</sequence>
<protein>
    <submittedName>
        <fullName evidence="1">Uncharacterized protein</fullName>
    </submittedName>
</protein>
<reference evidence="1 2" key="1">
    <citation type="submission" date="2015-09" db="EMBL/GenBank/DDBJ databases">
        <title>Trachymyrmex zeteki WGS genome.</title>
        <authorList>
            <person name="Nygaard S."/>
            <person name="Hu H."/>
            <person name="Boomsma J."/>
            <person name="Zhang G."/>
        </authorList>
    </citation>
    <scope>NUCLEOTIDE SEQUENCE [LARGE SCALE GENOMIC DNA]</scope>
    <source>
        <strain evidence="1">Tzet28-1</strain>
        <tissue evidence="1">Whole body</tissue>
    </source>
</reference>
<name>A0A151XH63_9HYME</name>
<evidence type="ECO:0000313" key="1">
    <source>
        <dbReference type="EMBL" id="KYQ59736.1"/>
    </source>
</evidence>
<organism evidence="1 2">
    <name type="scientific">Mycetomoellerius zeteki</name>
    <dbReference type="NCBI Taxonomy" id="64791"/>
    <lineage>
        <taxon>Eukaryota</taxon>
        <taxon>Metazoa</taxon>
        <taxon>Ecdysozoa</taxon>
        <taxon>Arthropoda</taxon>
        <taxon>Hexapoda</taxon>
        <taxon>Insecta</taxon>
        <taxon>Pterygota</taxon>
        <taxon>Neoptera</taxon>
        <taxon>Endopterygota</taxon>
        <taxon>Hymenoptera</taxon>
        <taxon>Apocrita</taxon>
        <taxon>Aculeata</taxon>
        <taxon>Formicoidea</taxon>
        <taxon>Formicidae</taxon>
        <taxon>Myrmicinae</taxon>
        <taxon>Mycetomoellerius</taxon>
    </lineage>
</organism>
<dbReference type="Proteomes" id="UP000075809">
    <property type="component" value="Unassembled WGS sequence"/>
</dbReference>
<keyword evidence="2" id="KW-1185">Reference proteome</keyword>
<evidence type="ECO:0000313" key="2">
    <source>
        <dbReference type="Proteomes" id="UP000075809"/>
    </source>
</evidence>
<proteinExistence type="predicted"/>
<accession>A0A151XH63</accession>
<dbReference type="AlphaFoldDB" id="A0A151XH63"/>
<gene>
    <name evidence="1" type="ORF">ALC60_01121</name>
</gene>